<name>A0A160T8M7_9CHLR</name>
<dbReference type="Proteomes" id="UP000215027">
    <property type="component" value="Plasmid III"/>
</dbReference>
<evidence type="ECO:0000313" key="2">
    <source>
        <dbReference type="Proteomes" id="UP000215027"/>
    </source>
</evidence>
<proteinExistence type="predicted"/>
<accession>A0A160T8M7</accession>
<dbReference type="RefSeq" id="WP_095045726.1">
    <property type="nucleotide sequence ID" value="NZ_LN890657.1"/>
</dbReference>
<geneLocation type="plasmid" evidence="1 2">
    <name>III</name>
</geneLocation>
<gene>
    <name evidence="1" type="ORF">CFX0092_P0032</name>
</gene>
<organism evidence="1 2">
    <name type="scientific">Candidatus Promineifilum breve</name>
    <dbReference type="NCBI Taxonomy" id="1806508"/>
    <lineage>
        <taxon>Bacteria</taxon>
        <taxon>Bacillati</taxon>
        <taxon>Chloroflexota</taxon>
        <taxon>Ardenticatenia</taxon>
        <taxon>Candidatus Promineifilales</taxon>
        <taxon>Candidatus Promineifilaceae</taxon>
        <taxon>Candidatus Promineifilum</taxon>
    </lineage>
</organism>
<dbReference type="AlphaFoldDB" id="A0A160T8M7"/>
<sequence length="148" mass="16609">MSYPDGEAAILTLIQAMPEFDRRNAARADWKPLNSGASDHYVILKPGAWLNAADSLGGESAVTTWRTIIEVWQRWVDDGPTAVALQVLAQKVIEHLERYPSLGGDGLLAWVAGGSEMQQRWLKEGGPMWAVWEVYIDWQEERFIDPAE</sequence>
<dbReference type="EMBL" id="LN890657">
    <property type="protein sequence ID" value="CUS06432.1"/>
    <property type="molecule type" value="Genomic_DNA"/>
</dbReference>
<evidence type="ECO:0000313" key="1">
    <source>
        <dbReference type="EMBL" id="CUS06432.1"/>
    </source>
</evidence>
<protein>
    <submittedName>
        <fullName evidence="1">Uncharacterized protein</fullName>
    </submittedName>
</protein>
<keyword evidence="1" id="KW-0614">Plasmid</keyword>
<reference evidence="1" key="1">
    <citation type="submission" date="2016-01" db="EMBL/GenBank/DDBJ databases">
        <authorList>
            <person name="Mcilroy J.S."/>
            <person name="Karst M S."/>
            <person name="Albertsen M."/>
        </authorList>
    </citation>
    <scope>NUCLEOTIDE SEQUENCE</scope>
    <source>
        <strain evidence="1">Cfx-K</strain>
        <plasmid evidence="1">III</plasmid>
    </source>
</reference>
<keyword evidence="2" id="KW-1185">Reference proteome</keyword>
<dbReference type="KEGG" id="pbf:CFX0092_P0032"/>